<proteinExistence type="predicted"/>
<reference evidence="2" key="1">
    <citation type="journal article" date="2023" name="Mol. Phylogenet. Evol.">
        <title>Genome-scale phylogeny and comparative genomics of the fungal order Sordariales.</title>
        <authorList>
            <person name="Hensen N."/>
            <person name="Bonometti L."/>
            <person name="Westerberg I."/>
            <person name="Brannstrom I.O."/>
            <person name="Guillou S."/>
            <person name="Cros-Aarteil S."/>
            <person name="Calhoun S."/>
            <person name="Haridas S."/>
            <person name="Kuo A."/>
            <person name="Mondo S."/>
            <person name="Pangilinan J."/>
            <person name="Riley R."/>
            <person name="LaButti K."/>
            <person name="Andreopoulos B."/>
            <person name="Lipzen A."/>
            <person name="Chen C."/>
            <person name="Yan M."/>
            <person name="Daum C."/>
            <person name="Ng V."/>
            <person name="Clum A."/>
            <person name="Steindorff A."/>
            <person name="Ohm R.A."/>
            <person name="Martin F."/>
            <person name="Silar P."/>
            <person name="Natvig D.O."/>
            <person name="Lalanne C."/>
            <person name="Gautier V."/>
            <person name="Ament-Velasquez S.L."/>
            <person name="Kruys A."/>
            <person name="Hutchinson M.I."/>
            <person name="Powell A.J."/>
            <person name="Barry K."/>
            <person name="Miller A.N."/>
            <person name="Grigoriev I.V."/>
            <person name="Debuchy R."/>
            <person name="Gladieux P."/>
            <person name="Hiltunen Thoren M."/>
            <person name="Johannesson H."/>
        </authorList>
    </citation>
    <scope>NUCLEOTIDE SEQUENCE</scope>
    <source>
        <strain evidence="2">CBS 757.83</strain>
    </source>
</reference>
<evidence type="ECO:0000313" key="3">
    <source>
        <dbReference type="Proteomes" id="UP001305647"/>
    </source>
</evidence>
<protein>
    <submittedName>
        <fullName evidence="2">Uncharacterized protein</fullName>
    </submittedName>
</protein>
<feature type="compositionally biased region" description="Low complexity" evidence="1">
    <location>
        <begin position="486"/>
        <end position="499"/>
    </location>
</feature>
<feature type="compositionally biased region" description="Polar residues" evidence="1">
    <location>
        <begin position="515"/>
        <end position="528"/>
    </location>
</feature>
<organism evidence="2 3">
    <name type="scientific">Parathielavia hyrcaniae</name>
    <dbReference type="NCBI Taxonomy" id="113614"/>
    <lineage>
        <taxon>Eukaryota</taxon>
        <taxon>Fungi</taxon>
        <taxon>Dikarya</taxon>
        <taxon>Ascomycota</taxon>
        <taxon>Pezizomycotina</taxon>
        <taxon>Sordariomycetes</taxon>
        <taxon>Sordariomycetidae</taxon>
        <taxon>Sordariales</taxon>
        <taxon>Chaetomiaceae</taxon>
        <taxon>Parathielavia</taxon>
    </lineage>
</organism>
<feature type="region of interest" description="Disordered" evidence="1">
    <location>
        <begin position="165"/>
        <end position="194"/>
    </location>
</feature>
<feature type="region of interest" description="Disordered" evidence="1">
    <location>
        <begin position="308"/>
        <end position="393"/>
    </location>
</feature>
<sequence>MFNFSSGSHATRDPWLPAEQSPITAECLQPPRVSCPRAWQRVPVAPVPGLRRQPKIWKRVGGPVAVTGQDSYSRAIAELEQQGQNSRKRARHAQHISAWGDAKWDRRAETEHLGAKELEMARATIAAAKQDATDTAAAGNVKAQRATFPEDRLKWVPRKRHNTRWPIEPKENDTRLVPGMQPSVDHTAPASPEPVEATMKMDEQQMSRRSIRRLSRRLSLFPGEDSPRKLPMISLSPAKRLAPIPSPVKRPLITLSPAKVADSPLCSFRVTPSPKTVVLESPKTTPPAMSPAKPASSPIAAAEVTYSASPAPTPASPAPLIFDQPLPNAQSEPEHETRRRLSLHSARRSERGSSGASRLLALKTGRSNPNRRHSFTSVDTLPVDAPERSKSRRNTMDVLSVGPDAIRAGAVEEPTDATVARHVKEVVEVDMKTRVDVFGQLNTASSSAPHQPTSIELGCNATPVLHSELGSMSHTSSDTSINDDLSAPNAVSASPSNASGTSEGTGVEAEAGDSSFRQAAASPTASRTQPDHDFFPTSTVSPETDASEIIFEPHDPEGLSTIYEEVSVLQDPLLSPAGASETAPLPAVDVGSRSSADEAHTPAELNEDPSGSQGKMVTPGALIDEASAQGEATRSTRGSGDDSVNPAQLDVDASQNAANMQPMAESAPSNPSLPNMPTGHVGVTALSSPDSPRYDVQASSIETQQQVPCLQPNKTREMSPDSTGIHPVEDNELDLLSEQPTEGTGSPFPAVVSTPLPGTPAIVHATRPMGQDVTPDAVGGADPKQEESSGFTPINKRQSLPPDHPPRNQLRDEEEVEPTHDSDELDADEVEEELPADDDDEATMAIDEDMLTVEAARPENDTLQPQARHDDSETEMLRNFVTRVTADKNAKAAAAAAALAKKTARRSGSLGSITSSTGSPMARPGSETPATRTPLGVKSPNSPTPTKKRKHELVQDNLTKDKSTPQDPSAQPSDGPRLKRRRKRVDPVLERESVTPSPDSESLPSTGAGSGPRRSRRARSARVALKPAAPSANSIALSMIPVRLPGMGAMDDTAMDAHLASMARQRSEEKDLAAVTRGNTRKNKGGAVPPQVVLAKQAEDPSWRMRELKGVFEAKEHRAMEEGTCTEEGGGGMGGEGKRKKAKGVRWAEELVRYQSEEEPSVYRGMASQLLADVMMADEIAEAEPPVVAEPVVEKTARVAVRRAAVRSVAAAVAPPSATAEVPAPTRRTRSSRLPPPTPVKKIAGLDKPAAEKPAAETTAAPSLRTKAKSLPKPAPGPSALEPTATSTRSGMATRRTRIAKLGMSGNGTPAPKRRGRNAT</sequence>
<feature type="compositionally biased region" description="Basic and acidic residues" evidence="1">
    <location>
        <begin position="952"/>
        <end position="964"/>
    </location>
</feature>
<feature type="region of interest" description="Disordered" evidence="1">
    <location>
        <begin position="898"/>
        <end position="1036"/>
    </location>
</feature>
<dbReference type="EMBL" id="MU863636">
    <property type="protein sequence ID" value="KAK4101203.1"/>
    <property type="molecule type" value="Genomic_DNA"/>
</dbReference>
<reference evidence="2" key="2">
    <citation type="submission" date="2023-05" db="EMBL/GenBank/DDBJ databases">
        <authorList>
            <consortium name="Lawrence Berkeley National Laboratory"/>
            <person name="Steindorff A."/>
            <person name="Hensen N."/>
            <person name="Bonometti L."/>
            <person name="Westerberg I."/>
            <person name="Brannstrom I.O."/>
            <person name="Guillou S."/>
            <person name="Cros-Aarteil S."/>
            <person name="Calhoun S."/>
            <person name="Haridas S."/>
            <person name="Kuo A."/>
            <person name="Mondo S."/>
            <person name="Pangilinan J."/>
            <person name="Riley R."/>
            <person name="Labutti K."/>
            <person name="Andreopoulos B."/>
            <person name="Lipzen A."/>
            <person name="Chen C."/>
            <person name="Yanf M."/>
            <person name="Daum C."/>
            <person name="Ng V."/>
            <person name="Clum A."/>
            <person name="Ohm R."/>
            <person name="Martin F."/>
            <person name="Silar P."/>
            <person name="Natvig D."/>
            <person name="Lalanne C."/>
            <person name="Gautier V."/>
            <person name="Ament-Velasquez S.L."/>
            <person name="Kruys A."/>
            <person name="Hutchinson M.I."/>
            <person name="Powell A.J."/>
            <person name="Barry K."/>
            <person name="Miller A.N."/>
            <person name="Grigoriev I.V."/>
            <person name="Debuchy R."/>
            <person name="Gladieux P."/>
            <person name="Thoren M.H."/>
            <person name="Johannesson H."/>
        </authorList>
    </citation>
    <scope>NUCLEOTIDE SEQUENCE</scope>
    <source>
        <strain evidence="2">CBS 757.83</strain>
    </source>
</reference>
<dbReference type="Proteomes" id="UP001305647">
    <property type="component" value="Unassembled WGS sequence"/>
</dbReference>
<feature type="compositionally biased region" description="Polar residues" evidence="1">
    <location>
        <begin position="470"/>
        <end position="483"/>
    </location>
</feature>
<feature type="region of interest" description="Disordered" evidence="1">
    <location>
        <begin position="575"/>
        <end position="847"/>
    </location>
</feature>
<evidence type="ECO:0000313" key="2">
    <source>
        <dbReference type="EMBL" id="KAK4101203.1"/>
    </source>
</evidence>
<feature type="compositionally biased region" description="Polar residues" evidence="1">
    <location>
        <begin position="994"/>
        <end position="1005"/>
    </location>
</feature>
<feature type="region of interest" description="Disordered" evidence="1">
    <location>
        <begin position="855"/>
        <end position="874"/>
    </location>
</feature>
<comment type="caution">
    <text evidence="2">The sequence shown here is derived from an EMBL/GenBank/DDBJ whole genome shotgun (WGS) entry which is preliminary data.</text>
</comment>
<feature type="compositionally biased region" description="Polar residues" evidence="1">
    <location>
        <begin position="788"/>
        <end position="798"/>
    </location>
</feature>
<feature type="compositionally biased region" description="Low complexity" evidence="1">
    <location>
        <begin position="898"/>
        <end position="919"/>
    </location>
</feature>
<feature type="region of interest" description="Disordered" evidence="1">
    <location>
        <begin position="469"/>
        <end position="544"/>
    </location>
</feature>
<name>A0AAN6T1E0_9PEZI</name>
<evidence type="ECO:0000256" key="1">
    <source>
        <dbReference type="SAM" id="MobiDB-lite"/>
    </source>
</evidence>
<feature type="region of interest" description="Disordered" evidence="1">
    <location>
        <begin position="1114"/>
        <end position="1145"/>
    </location>
</feature>
<feature type="compositionally biased region" description="Polar residues" evidence="1">
    <location>
        <begin position="697"/>
        <end position="708"/>
    </location>
</feature>
<feature type="compositionally biased region" description="Acidic residues" evidence="1">
    <location>
        <begin position="823"/>
        <end position="847"/>
    </location>
</feature>
<feature type="compositionally biased region" description="Basic and acidic residues" evidence="1">
    <location>
        <begin position="804"/>
        <end position="822"/>
    </location>
</feature>
<keyword evidence="3" id="KW-1185">Reference proteome</keyword>
<feature type="compositionally biased region" description="Low complexity" evidence="1">
    <location>
        <begin position="1209"/>
        <end position="1226"/>
    </location>
</feature>
<feature type="region of interest" description="Disordered" evidence="1">
    <location>
        <begin position="1062"/>
        <end position="1099"/>
    </location>
</feature>
<feature type="region of interest" description="Disordered" evidence="1">
    <location>
        <begin position="1209"/>
        <end position="1320"/>
    </location>
</feature>
<gene>
    <name evidence="2" type="ORF">N658DRAFT_559050</name>
</gene>
<accession>A0AAN6T1E0</accession>